<sequence length="279" mass="31968">MNSDNSQRDSSVQASNELMSQRSTGVKRLLNEAKELFKPNELFHAQPLEENLFEWHFTVRGPPDTVYSEGVYHGRILLPVEYPMKPPNLRLLTPNGRFETNKNICLRPSHSAGALGSLECSTEERQRLAIMSLDWNCPQCGVKMRDVLPQLEKTEDTKRLIEEVKNVSHSKQIVDFEKNSSSTEIEAAATLESIVEQVVDTEDNFIVNPSNQVESSIQSIQQIPFSAINTQQQQLIQSSRPFLLENPLIWIFILSILFFALFFRRLLNQNIGEEFKQNF</sequence>
<dbReference type="GO" id="GO:0046872">
    <property type="term" value="F:metal ion binding"/>
    <property type="evidence" value="ECO:0007669"/>
    <property type="project" value="UniProtKB-KW"/>
</dbReference>
<dbReference type="Gene3D" id="3.10.110.10">
    <property type="entry name" value="Ubiquitin Conjugating Enzyme"/>
    <property type="match status" value="1"/>
</dbReference>
<dbReference type="Pfam" id="PF00179">
    <property type="entry name" value="UQ_con"/>
    <property type="match status" value="1"/>
</dbReference>
<dbReference type="PANTHER" id="PTHR24067">
    <property type="entry name" value="UBIQUITIN-CONJUGATING ENZYME E2"/>
    <property type="match status" value="1"/>
</dbReference>
<feature type="transmembrane region" description="Helical" evidence="3">
    <location>
        <begin position="248"/>
        <end position="267"/>
    </location>
</feature>
<dbReference type="CDD" id="cd23799">
    <property type="entry name" value="UBCc_UBE2J"/>
    <property type="match status" value="1"/>
</dbReference>
<dbReference type="InterPro" id="IPR050113">
    <property type="entry name" value="Ub_conjugating_enzyme"/>
</dbReference>
<evidence type="ECO:0000256" key="3">
    <source>
        <dbReference type="SAM" id="Phobius"/>
    </source>
</evidence>
<dbReference type="PROSITE" id="PS00202">
    <property type="entry name" value="RUBREDOXIN"/>
    <property type="match status" value="1"/>
</dbReference>
<dbReference type="SMART" id="SM00212">
    <property type="entry name" value="UBCc"/>
    <property type="match status" value="1"/>
</dbReference>
<protein>
    <submittedName>
        <fullName evidence="6">UBIQUITIN_CONJUGAT_2 domain-containing protein</fullName>
    </submittedName>
</protein>
<dbReference type="GO" id="GO:0032446">
    <property type="term" value="P:protein modification by small protein conjugation"/>
    <property type="evidence" value="ECO:0007669"/>
    <property type="project" value="UniProtKB-ARBA"/>
</dbReference>
<dbReference type="AlphaFoldDB" id="A0A1I8B9X0"/>
<accession>A0A1I8B9X0</accession>
<keyword evidence="3" id="KW-1133">Transmembrane helix</keyword>
<dbReference type="InterPro" id="IPR000608">
    <property type="entry name" value="UBC"/>
</dbReference>
<feature type="region of interest" description="Disordered" evidence="2">
    <location>
        <begin position="1"/>
        <end position="20"/>
    </location>
</feature>
<reference evidence="6" key="1">
    <citation type="submission" date="2016-11" db="UniProtKB">
        <authorList>
            <consortium name="WormBaseParasite"/>
        </authorList>
    </citation>
    <scope>IDENTIFICATION</scope>
</reference>
<keyword evidence="3" id="KW-0812">Transmembrane</keyword>
<proteinExistence type="predicted"/>
<feature type="domain" description="UBC core" evidence="4">
    <location>
        <begin position="24"/>
        <end position="182"/>
    </location>
</feature>
<dbReference type="Proteomes" id="UP000095281">
    <property type="component" value="Unplaced"/>
</dbReference>
<evidence type="ECO:0000313" key="5">
    <source>
        <dbReference type="Proteomes" id="UP000095281"/>
    </source>
</evidence>
<keyword evidence="3" id="KW-0472">Membrane</keyword>
<dbReference type="InterPro" id="IPR016135">
    <property type="entry name" value="UBQ-conjugating_enzyme/RWD"/>
</dbReference>
<organism evidence="5 6">
    <name type="scientific">Meloidogyne hapla</name>
    <name type="common">Root-knot nematode worm</name>
    <dbReference type="NCBI Taxonomy" id="6305"/>
    <lineage>
        <taxon>Eukaryota</taxon>
        <taxon>Metazoa</taxon>
        <taxon>Ecdysozoa</taxon>
        <taxon>Nematoda</taxon>
        <taxon>Chromadorea</taxon>
        <taxon>Rhabditida</taxon>
        <taxon>Tylenchina</taxon>
        <taxon>Tylenchomorpha</taxon>
        <taxon>Tylenchoidea</taxon>
        <taxon>Meloidogynidae</taxon>
        <taxon>Meloidogyninae</taxon>
        <taxon>Meloidogyne</taxon>
    </lineage>
</organism>
<evidence type="ECO:0000313" key="6">
    <source>
        <dbReference type="WBParaSite" id="MhA1_Contig1721.frz3.gene5"/>
    </source>
</evidence>
<evidence type="ECO:0000256" key="1">
    <source>
        <dbReference type="ARBA" id="ARBA00022723"/>
    </source>
</evidence>
<evidence type="ECO:0000256" key="2">
    <source>
        <dbReference type="SAM" id="MobiDB-lite"/>
    </source>
</evidence>
<dbReference type="InterPro" id="IPR018527">
    <property type="entry name" value="Rubredoxin_Fe_BS"/>
</dbReference>
<dbReference type="SUPFAM" id="SSF54495">
    <property type="entry name" value="UBC-like"/>
    <property type="match status" value="1"/>
</dbReference>
<name>A0A1I8B9X0_MELHA</name>
<dbReference type="PROSITE" id="PS50127">
    <property type="entry name" value="UBC_2"/>
    <property type="match status" value="1"/>
</dbReference>
<dbReference type="WBParaSite" id="MhA1_Contig1721.frz3.gene5">
    <property type="protein sequence ID" value="MhA1_Contig1721.frz3.gene5"/>
    <property type="gene ID" value="MhA1_Contig1721.frz3.gene5"/>
</dbReference>
<keyword evidence="1" id="KW-0479">Metal-binding</keyword>
<evidence type="ECO:0000259" key="4">
    <source>
        <dbReference type="PROSITE" id="PS50127"/>
    </source>
</evidence>
<keyword evidence="5" id="KW-1185">Reference proteome</keyword>